<dbReference type="OrthoDB" id="303066at2759"/>
<accession>E4WT37</accession>
<evidence type="ECO:0000313" key="4">
    <source>
        <dbReference type="EMBL" id="CBY06829.1"/>
    </source>
</evidence>
<dbReference type="GO" id="GO:0016020">
    <property type="term" value="C:membrane"/>
    <property type="evidence" value="ECO:0007669"/>
    <property type="project" value="InterPro"/>
</dbReference>
<dbReference type="InterPro" id="IPR031334">
    <property type="entry name" value="Piezo_cap_dom"/>
</dbReference>
<dbReference type="PANTHER" id="PTHR47049:SF2">
    <property type="entry name" value="PIEZO-TYPE MECHANOSENSITIVE ION CHANNEL HOMOLOG"/>
    <property type="match status" value="1"/>
</dbReference>
<gene>
    <name evidence="4" type="ORF">GSOID_T00005897001</name>
</gene>
<dbReference type="AlphaFoldDB" id="E4WT37"/>
<proteinExistence type="predicted"/>
<feature type="transmembrane region" description="Helical" evidence="1">
    <location>
        <begin position="56"/>
        <end position="73"/>
    </location>
</feature>
<keyword evidence="1" id="KW-0812">Transmembrane</keyword>
<evidence type="ECO:0000313" key="5">
    <source>
        <dbReference type="Proteomes" id="UP000001307"/>
    </source>
</evidence>
<dbReference type="InterPro" id="IPR056770">
    <property type="entry name" value="Piezo_THU9_anchor"/>
</dbReference>
<dbReference type="EMBL" id="FN653016">
    <property type="protein sequence ID" value="CBY06829.1"/>
    <property type="molecule type" value="Genomic_DNA"/>
</dbReference>
<feature type="transmembrane region" description="Helical" evidence="1">
    <location>
        <begin position="171"/>
        <end position="192"/>
    </location>
</feature>
<dbReference type="GO" id="GO:0008381">
    <property type="term" value="F:mechanosensitive monoatomic ion channel activity"/>
    <property type="evidence" value="ECO:0007669"/>
    <property type="project" value="InterPro"/>
</dbReference>
<feature type="transmembrane region" description="Helical" evidence="1">
    <location>
        <begin position="93"/>
        <end position="111"/>
    </location>
</feature>
<dbReference type="InterPro" id="IPR027272">
    <property type="entry name" value="Piezo"/>
</dbReference>
<dbReference type="Proteomes" id="UP000001307">
    <property type="component" value="Unassembled WGS sequence"/>
</dbReference>
<feature type="domain" description="Piezo THU9 and anchor" evidence="3">
    <location>
        <begin position="12"/>
        <end position="190"/>
    </location>
</feature>
<dbReference type="Pfam" id="PF12166">
    <property type="entry name" value="Piezo_cap"/>
    <property type="match status" value="1"/>
</dbReference>
<sequence length="512" mass="59501">MTRSEWIMEAVRHRAIYLKKNLMAKLLFHFAQVLVIHIWIFFLLPQITSRSFFKNNVAISLYTFKAIYFAFSAHQIKSGYPTRILQHFLTKRYNYVNLYVFIGYRVCPFIIEFQNIMDWMFVESTVGISRWFMLTTIYHELYQIKCWRHLEKQFHYPRGFPRWPSFKYSGGGLLIVLLIIIMWFPLAFMSIVQTVAGIANAPKEVKVSLSLEGFSEIFTDYSVGKNLRKWEEEEFKDLNKGFIENLGAQQMLSRYDHGDLFSVKVNKNSDTIWSITEPQRQNMINLLSQRSEINNQTTSCGAWFVFDYRIRRNPNQYNKLYEFASGEAKHLLSLEECDDFKAVLEGESPNLNVTINKAIPHYIRALNTDTAREMTGILNADINTKLWANLTLSLERKVTVLRVCESATDAYKINGLESCQPGETEHTTVKEEKWWSMTTLGKLIPTDPESDDLVDELIIISDKTGPESLAWLTGYGVIGLYLSVVLLAGRYTRAIFQYDGAYIHVPRIPQCR</sequence>
<feature type="transmembrane region" description="Helical" evidence="1">
    <location>
        <begin position="469"/>
        <end position="488"/>
    </location>
</feature>
<dbReference type="Pfam" id="PF24874">
    <property type="entry name" value="Piezo_THU9_anchor"/>
    <property type="match status" value="1"/>
</dbReference>
<keyword evidence="1" id="KW-1133">Transmembrane helix</keyword>
<feature type="transmembrane region" description="Helical" evidence="1">
    <location>
        <begin position="22"/>
        <end position="44"/>
    </location>
</feature>
<evidence type="ECO:0000259" key="3">
    <source>
        <dbReference type="Pfam" id="PF24874"/>
    </source>
</evidence>
<name>E4WT37_OIKDI</name>
<keyword evidence="5" id="KW-1185">Reference proteome</keyword>
<organism evidence="4">
    <name type="scientific">Oikopleura dioica</name>
    <name type="common">Tunicate</name>
    <dbReference type="NCBI Taxonomy" id="34765"/>
    <lineage>
        <taxon>Eukaryota</taxon>
        <taxon>Metazoa</taxon>
        <taxon>Chordata</taxon>
        <taxon>Tunicata</taxon>
        <taxon>Appendicularia</taxon>
        <taxon>Copelata</taxon>
        <taxon>Oikopleuridae</taxon>
        <taxon>Oikopleura</taxon>
    </lineage>
</organism>
<feature type="domain" description="Piezo non-specific cation channel cap" evidence="2">
    <location>
        <begin position="228"/>
        <end position="511"/>
    </location>
</feature>
<dbReference type="PANTHER" id="PTHR47049">
    <property type="entry name" value="PIEZO-TYPE MECHANOSENSITIVE ION CHANNEL HOMOLOG"/>
    <property type="match status" value="1"/>
</dbReference>
<protein>
    <submittedName>
        <fullName evidence="4">Uncharacterized protein</fullName>
    </submittedName>
</protein>
<evidence type="ECO:0000259" key="2">
    <source>
        <dbReference type="Pfam" id="PF12166"/>
    </source>
</evidence>
<reference evidence="4" key="1">
    <citation type="journal article" date="2010" name="Science">
        <title>Plasticity of animal genome architecture unmasked by rapid evolution of a pelagic tunicate.</title>
        <authorList>
            <person name="Denoeud F."/>
            <person name="Henriet S."/>
            <person name="Mungpakdee S."/>
            <person name="Aury J.M."/>
            <person name="Da Silva C."/>
            <person name="Brinkmann H."/>
            <person name="Mikhaleva J."/>
            <person name="Olsen L.C."/>
            <person name="Jubin C."/>
            <person name="Canestro C."/>
            <person name="Bouquet J.M."/>
            <person name="Danks G."/>
            <person name="Poulain J."/>
            <person name="Campsteijn C."/>
            <person name="Adamski M."/>
            <person name="Cross I."/>
            <person name="Yadetie F."/>
            <person name="Muffato M."/>
            <person name="Louis A."/>
            <person name="Butcher S."/>
            <person name="Tsagkogeorga G."/>
            <person name="Konrad A."/>
            <person name="Singh S."/>
            <person name="Jensen M.F."/>
            <person name="Cong E.H."/>
            <person name="Eikeseth-Otteraa H."/>
            <person name="Noel B."/>
            <person name="Anthouard V."/>
            <person name="Porcel B.M."/>
            <person name="Kachouri-Lafond R."/>
            <person name="Nishino A."/>
            <person name="Ugolini M."/>
            <person name="Chourrout P."/>
            <person name="Nishida H."/>
            <person name="Aasland R."/>
            <person name="Huzurbazar S."/>
            <person name="Westhof E."/>
            <person name="Delsuc F."/>
            <person name="Lehrach H."/>
            <person name="Reinhardt R."/>
            <person name="Weissenbach J."/>
            <person name="Roy S.W."/>
            <person name="Artiguenave F."/>
            <person name="Postlethwait J.H."/>
            <person name="Manak J.R."/>
            <person name="Thompson E.M."/>
            <person name="Jaillon O."/>
            <person name="Du Pasquier L."/>
            <person name="Boudinot P."/>
            <person name="Liberles D.A."/>
            <person name="Volff J.N."/>
            <person name="Philippe H."/>
            <person name="Lenhard B."/>
            <person name="Roest Crollius H."/>
            <person name="Wincker P."/>
            <person name="Chourrout D."/>
        </authorList>
    </citation>
    <scope>NUCLEOTIDE SEQUENCE [LARGE SCALE GENOMIC DNA]</scope>
</reference>
<dbReference type="InParanoid" id="E4WT37"/>
<evidence type="ECO:0000256" key="1">
    <source>
        <dbReference type="SAM" id="Phobius"/>
    </source>
</evidence>
<keyword evidence="1" id="KW-0472">Membrane</keyword>